<dbReference type="GO" id="GO:0061061">
    <property type="term" value="P:muscle structure development"/>
    <property type="evidence" value="ECO:0007669"/>
    <property type="project" value="UniProtKB-ARBA"/>
</dbReference>
<evidence type="ECO:0000256" key="3">
    <source>
        <dbReference type="ARBA" id="ARBA00023163"/>
    </source>
</evidence>
<dbReference type="InterPro" id="IPR013087">
    <property type="entry name" value="Znf_C2H2_type"/>
</dbReference>
<keyword evidence="10" id="KW-1185">Reference proteome</keyword>
<protein>
    <submittedName>
        <fullName evidence="9">Uncharacterized protein</fullName>
    </submittedName>
</protein>
<dbReference type="InterPro" id="IPR051095">
    <property type="entry name" value="Dros_DevTransReg"/>
</dbReference>
<dbReference type="GO" id="GO:0008270">
    <property type="term" value="F:zinc ion binding"/>
    <property type="evidence" value="ECO:0007669"/>
    <property type="project" value="UniProtKB-KW"/>
</dbReference>
<keyword evidence="5" id="KW-0863">Zinc-finger</keyword>
<evidence type="ECO:0000259" key="8">
    <source>
        <dbReference type="PROSITE" id="PS50157"/>
    </source>
</evidence>
<feature type="domain" description="C2H2-type" evidence="8">
    <location>
        <begin position="588"/>
        <end position="616"/>
    </location>
</feature>
<dbReference type="GO" id="GO:0045165">
    <property type="term" value="P:cell fate commitment"/>
    <property type="evidence" value="ECO:0007669"/>
    <property type="project" value="UniProtKB-ARBA"/>
</dbReference>
<dbReference type="InterPro" id="IPR000210">
    <property type="entry name" value="BTB/POZ_dom"/>
</dbReference>
<evidence type="ECO:0000256" key="6">
    <source>
        <dbReference type="SAM" id="MobiDB-lite"/>
    </source>
</evidence>
<keyword evidence="3" id="KW-0804">Transcription</keyword>
<reference evidence="9" key="2">
    <citation type="submission" date="2022-10" db="UniProtKB">
        <authorList>
            <consortium name="EnsemblMetazoa"/>
        </authorList>
    </citation>
    <scope>IDENTIFICATION</scope>
    <source>
        <strain evidence="9">LVP_AGWG</strain>
    </source>
</reference>
<comment type="subcellular location">
    <subcellularLocation>
        <location evidence="1">Nucleus</location>
    </subcellularLocation>
</comment>
<dbReference type="GO" id="GO:0002009">
    <property type="term" value="P:morphogenesis of an epithelium"/>
    <property type="evidence" value="ECO:0007669"/>
    <property type="project" value="UniProtKB-ARBA"/>
</dbReference>
<dbReference type="InterPro" id="IPR011333">
    <property type="entry name" value="SKP1/BTB/POZ_sf"/>
</dbReference>
<feature type="compositionally biased region" description="Basic residues" evidence="6">
    <location>
        <begin position="512"/>
        <end position="521"/>
    </location>
</feature>
<feature type="region of interest" description="Disordered" evidence="6">
    <location>
        <begin position="202"/>
        <end position="424"/>
    </location>
</feature>
<dbReference type="PANTHER" id="PTHR23110:SF82">
    <property type="entry name" value="PROTEIN TRAMTRACK, ALPHA ISOFORM"/>
    <property type="match status" value="1"/>
</dbReference>
<feature type="compositionally biased region" description="Low complexity" evidence="6">
    <location>
        <begin position="283"/>
        <end position="333"/>
    </location>
</feature>
<feature type="compositionally biased region" description="Low complexity" evidence="6">
    <location>
        <begin position="127"/>
        <end position="164"/>
    </location>
</feature>
<feature type="compositionally biased region" description="Polar residues" evidence="6">
    <location>
        <begin position="489"/>
        <end position="510"/>
    </location>
</feature>
<dbReference type="EnsemblMetazoa" id="AAEL019562-RD">
    <property type="protein sequence ID" value="AAEL019562-PD"/>
    <property type="gene ID" value="AAEL019562"/>
</dbReference>
<feature type="compositionally biased region" description="Basic residues" evidence="6">
    <location>
        <begin position="207"/>
        <end position="216"/>
    </location>
</feature>
<proteinExistence type="predicted"/>
<evidence type="ECO:0000256" key="2">
    <source>
        <dbReference type="ARBA" id="ARBA00023015"/>
    </source>
</evidence>
<dbReference type="Gene3D" id="3.30.160.60">
    <property type="entry name" value="Classic Zinc Finger"/>
    <property type="match status" value="1"/>
</dbReference>
<dbReference type="CDD" id="cd18315">
    <property type="entry name" value="BTB_POZ_BAB-like"/>
    <property type="match status" value="1"/>
</dbReference>
<gene>
    <name evidence="9" type="primary">5563780</name>
</gene>
<evidence type="ECO:0000259" key="7">
    <source>
        <dbReference type="PROSITE" id="PS50097"/>
    </source>
</evidence>
<dbReference type="OrthoDB" id="19132at2759"/>
<dbReference type="Gene3D" id="3.30.710.10">
    <property type="entry name" value="Potassium Channel Kv1.1, Chain A"/>
    <property type="match status" value="1"/>
</dbReference>
<feature type="region of interest" description="Disordered" evidence="6">
    <location>
        <begin position="116"/>
        <end position="164"/>
    </location>
</feature>
<evidence type="ECO:0000313" key="9">
    <source>
        <dbReference type="EnsemblMetazoa" id="AAEL019562-PD"/>
    </source>
</evidence>
<dbReference type="GO" id="GO:0006357">
    <property type="term" value="P:regulation of transcription by RNA polymerase II"/>
    <property type="evidence" value="ECO:0007669"/>
    <property type="project" value="TreeGrafter"/>
</dbReference>
<reference evidence="9 10" key="1">
    <citation type="submission" date="2017-06" db="EMBL/GenBank/DDBJ databases">
        <title>Aedes aegypti genome working group (AGWG) sequencing and assembly.</title>
        <authorList>
            <consortium name="Aedes aegypti Genome Working Group (AGWG)"/>
            <person name="Matthews B.J."/>
        </authorList>
    </citation>
    <scope>NUCLEOTIDE SEQUENCE [LARGE SCALE GENOMIC DNA]</scope>
    <source>
        <strain evidence="9 10">LVP_AGWG</strain>
    </source>
</reference>
<dbReference type="FunFam" id="3.30.710.10:FF:000091">
    <property type="entry name" value="Lola, isoform F"/>
    <property type="match status" value="1"/>
</dbReference>
<evidence type="ECO:0000256" key="5">
    <source>
        <dbReference type="PROSITE-ProRule" id="PRU00042"/>
    </source>
</evidence>
<keyword evidence="5" id="KW-0479">Metal-binding</keyword>
<feature type="compositionally biased region" description="Polar residues" evidence="6">
    <location>
        <begin position="409"/>
        <end position="421"/>
    </location>
</feature>
<evidence type="ECO:0000256" key="4">
    <source>
        <dbReference type="ARBA" id="ARBA00023242"/>
    </source>
</evidence>
<keyword evidence="4" id="KW-0539">Nucleus</keyword>
<dbReference type="GO" id="GO:0045466">
    <property type="term" value="P:R7 cell differentiation"/>
    <property type="evidence" value="ECO:0007669"/>
    <property type="project" value="UniProtKB-ARBA"/>
</dbReference>
<name>A0A903V647_AEDAE</name>
<sequence length="707" mass="78204">MSSQRFCLRWNNHQTNLLSVFDQLLHAETFTDVTLAVEGQSLKAHKMVLSACSPYFQALFVDNPEKHPIVILKDVPFKDMKCLLDFMYRGEVSVDQDRLAAFLRVAESLRIKGLTEVNDDKPPLPTASLTSSSSSSGPAPSSNQNQSQQQSQKEQQQQLQQQLAAAASRNAQLAALQQSQQLLQHKQKSSQSMLLTNPLLGSALSQQKRKRGRPRKLSGSDTGEGEYDGYESDSIVQGSPDLMDVKMATDGTSTSGDENVISRSEDNDPDDSMDNRGSPPVVNNNNNNISKTTSSSPAPSGNTAASAAMASTNLNATNNSSNNLKSSASSLRNENSMSELAQKPEITIIPQPAKIERVEQPVEPVPMEADVATEDDDEEEDESDSDLEFIMPKAEDPSDDCTIIETDLPQDSQTKPQPNGKQQERQELFIRQLQQQHLQNLHLQHRSLAKMRIIRQKGENGDSNGTLIIGSDPEDHDIGSPEMPMTHGRSLSQDSFEDPNGNNSHLTPSRQPARRRARRKNLASDDQAEALTEMSVRGLNLFRYASISDGVYQCMECAKENVQKTFKNKYSFQRHAFLYHEGAQRKVFPCPVCNKEFSRPDKMKNHLKTTHESYMPKPDQVYPMGYIVGSNQEQGQIPPNHASAKIESVLSAIQLQQHLNLQKELQSQHAKFQLQHQQLISPVKLMDNGGGGVPAIVASGGGHLTSQ</sequence>
<dbReference type="GO" id="GO:0005634">
    <property type="term" value="C:nucleus"/>
    <property type="evidence" value="ECO:0007669"/>
    <property type="project" value="UniProtKB-SubCell"/>
</dbReference>
<dbReference type="SUPFAM" id="SSF54695">
    <property type="entry name" value="POZ domain"/>
    <property type="match status" value="1"/>
</dbReference>
<keyword evidence="5" id="KW-0862">Zinc</keyword>
<dbReference type="SMART" id="SM00225">
    <property type="entry name" value="BTB"/>
    <property type="match status" value="1"/>
</dbReference>
<dbReference type="Pfam" id="PF00096">
    <property type="entry name" value="zf-C2H2"/>
    <property type="match status" value="1"/>
</dbReference>
<dbReference type="InterPro" id="IPR036236">
    <property type="entry name" value="Znf_C2H2_sf"/>
</dbReference>
<evidence type="ECO:0000313" key="10">
    <source>
        <dbReference type="Proteomes" id="UP000008820"/>
    </source>
</evidence>
<organism evidence="9 10">
    <name type="scientific">Aedes aegypti</name>
    <name type="common">Yellowfever mosquito</name>
    <name type="synonym">Culex aegypti</name>
    <dbReference type="NCBI Taxonomy" id="7159"/>
    <lineage>
        <taxon>Eukaryota</taxon>
        <taxon>Metazoa</taxon>
        <taxon>Ecdysozoa</taxon>
        <taxon>Arthropoda</taxon>
        <taxon>Hexapoda</taxon>
        <taxon>Insecta</taxon>
        <taxon>Pterygota</taxon>
        <taxon>Neoptera</taxon>
        <taxon>Endopterygota</taxon>
        <taxon>Diptera</taxon>
        <taxon>Nematocera</taxon>
        <taxon>Culicoidea</taxon>
        <taxon>Culicidae</taxon>
        <taxon>Culicinae</taxon>
        <taxon>Aedini</taxon>
        <taxon>Aedes</taxon>
        <taxon>Stegomyia</taxon>
    </lineage>
</organism>
<feature type="compositionally biased region" description="Acidic residues" evidence="6">
    <location>
        <begin position="371"/>
        <end position="387"/>
    </location>
</feature>
<feature type="region of interest" description="Disordered" evidence="6">
    <location>
        <begin position="458"/>
        <end position="526"/>
    </location>
</feature>
<dbReference type="Proteomes" id="UP000008820">
    <property type="component" value="Chromosome 3"/>
</dbReference>
<feature type="domain" description="BTB" evidence="7">
    <location>
        <begin position="31"/>
        <end position="96"/>
    </location>
</feature>
<dbReference type="SUPFAM" id="SSF57667">
    <property type="entry name" value="beta-beta-alpha zinc fingers"/>
    <property type="match status" value="1"/>
</dbReference>
<keyword evidence="2" id="KW-0805">Transcription regulation</keyword>
<dbReference type="PANTHER" id="PTHR23110">
    <property type="entry name" value="BTB DOMAIN TRANSCRIPTION FACTOR"/>
    <property type="match status" value="1"/>
</dbReference>
<evidence type="ECO:0000256" key="1">
    <source>
        <dbReference type="ARBA" id="ARBA00004123"/>
    </source>
</evidence>
<accession>A0A903V647</accession>
<dbReference type="PROSITE" id="PS00028">
    <property type="entry name" value="ZINC_FINGER_C2H2_1"/>
    <property type="match status" value="1"/>
</dbReference>
<dbReference type="GO" id="GO:0042051">
    <property type="term" value="P:compound eye photoreceptor development"/>
    <property type="evidence" value="ECO:0007669"/>
    <property type="project" value="UniProtKB-ARBA"/>
</dbReference>
<dbReference type="AlphaFoldDB" id="A0A903V647"/>
<dbReference type="SMART" id="SM00355">
    <property type="entry name" value="ZnF_C2H2"/>
    <property type="match status" value="2"/>
</dbReference>
<dbReference type="GO" id="GO:0048477">
    <property type="term" value="P:oogenesis"/>
    <property type="evidence" value="ECO:0007669"/>
    <property type="project" value="UniProtKB-ARBA"/>
</dbReference>
<dbReference type="PROSITE" id="PS50097">
    <property type="entry name" value="BTB"/>
    <property type="match status" value="1"/>
</dbReference>
<dbReference type="Pfam" id="PF00651">
    <property type="entry name" value="BTB"/>
    <property type="match status" value="1"/>
</dbReference>
<dbReference type="PROSITE" id="PS50157">
    <property type="entry name" value="ZINC_FINGER_C2H2_2"/>
    <property type="match status" value="1"/>
</dbReference>